<evidence type="ECO:0000313" key="7">
    <source>
        <dbReference type="Proteomes" id="UP000045782"/>
    </source>
</evidence>
<dbReference type="PANTHER" id="PTHR43433">
    <property type="entry name" value="HYDROLASE, ALPHA/BETA FOLD FAMILY PROTEIN"/>
    <property type="match status" value="1"/>
</dbReference>
<dbReference type="Proteomes" id="UP000045782">
    <property type="component" value="Unassembled WGS sequence"/>
</dbReference>
<dbReference type="InterPro" id="IPR050471">
    <property type="entry name" value="AB_hydrolase"/>
</dbReference>
<evidence type="ECO:0000313" key="4">
    <source>
        <dbReference type="EMBL" id="CPV41158.1"/>
    </source>
</evidence>
<organism evidence="4 7">
    <name type="scientific">Mycobacteroides abscessus</name>
    <dbReference type="NCBI Taxonomy" id="36809"/>
    <lineage>
        <taxon>Bacteria</taxon>
        <taxon>Bacillati</taxon>
        <taxon>Actinomycetota</taxon>
        <taxon>Actinomycetes</taxon>
        <taxon>Mycobacteriales</taxon>
        <taxon>Mycobacteriaceae</taxon>
        <taxon>Mycobacteroides</taxon>
    </lineage>
</organism>
<accession>A0A0U0YR96</accession>
<dbReference type="OMA" id="DWIDMFT"/>
<evidence type="ECO:0000256" key="1">
    <source>
        <dbReference type="ARBA" id="ARBA00022559"/>
    </source>
</evidence>
<dbReference type="Gene3D" id="3.40.50.1820">
    <property type="entry name" value="alpha/beta hydrolase"/>
    <property type="match status" value="1"/>
</dbReference>
<dbReference type="EC" id="1.11.1.18" evidence="4"/>
<dbReference type="Proteomes" id="UP000038487">
    <property type="component" value="Unassembled WGS sequence"/>
</dbReference>
<dbReference type="GO" id="GO:0019806">
    <property type="term" value="F:bromide peroxidase activity"/>
    <property type="evidence" value="ECO:0007669"/>
    <property type="project" value="UniProtKB-EC"/>
</dbReference>
<feature type="domain" description="AB hydrolase-1" evidence="2">
    <location>
        <begin position="28"/>
        <end position="265"/>
    </location>
</feature>
<dbReference type="AlphaFoldDB" id="A0A0U0YR96"/>
<dbReference type="InterPro" id="IPR029058">
    <property type="entry name" value="AB_hydrolase_fold"/>
</dbReference>
<reference evidence="3 6" key="1">
    <citation type="submission" date="2015-03" db="EMBL/GenBank/DDBJ databases">
        <authorList>
            <consortium name="Pathogen Informatics"/>
            <person name="Murphy D."/>
        </authorList>
    </citation>
    <scope>NUCLEOTIDE SEQUENCE [LARGE SCALE GENOMIC DNA]</scope>
    <source>
        <strain evidence="3 6">PAP036</strain>
    </source>
</reference>
<dbReference type="PANTHER" id="PTHR43433:SF5">
    <property type="entry name" value="AB HYDROLASE-1 DOMAIN-CONTAINING PROTEIN"/>
    <property type="match status" value="1"/>
</dbReference>
<dbReference type="Proteomes" id="UP000284557">
    <property type="component" value="Unassembled WGS sequence"/>
</dbReference>
<keyword evidence="4" id="KW-0378">Hydrolase</keyword>
<dbReference type="EMBL" id="CSWP01000002">
    <property type="protein sequence ID" value="CPV41158.1"/>
    <property type="molecule type" value="Genomic_DNA"/>
</dbReference>
<reference evidence="4 7" key="2">
    <citation type="submission" date="2015-03" db="EMBL/GenBank/DDBJ databases">
        <authorList>
            <person name="Murphy D."/>
        </authorList>
    </citation>
    <scope>NUCLEOTIDE SEQUENCE [LARGE SCALE GENOMIC DNA]</scope>
    <source>
        <strain evidence="4 7">PAP088</strain>
    </source>
</reference>
<dbReference type="EMBL" id="QXBN01000001">
    <property type="protein sequence ID" value="RIT43768.1"/>
    <property type="molecule type" value="Genomic_DNA"/>
</dbReference>
<gene>
    <name evidence="4" type="primary">bpoC_1</name>
    <name evidence="5" type="ORF">D2E76_01580</name>
    <name evidence="3" type="ORF">ERS075527_01397</name>
    <name evidence="4" type="ORF">ERS075579_01243</name>
</gene>
<dbReference type="Pfam" id="PF12697">
    <property type="entry name" value="Abhydrolase_6"/>
    <property type="match status" value="1"/>
</dbReference>
<keyword evidence="1 4" id="KW-0575">Peroxidase</keyword>
<keyword evidence="4" id="KW-0560">Oxidoreductase</keyword>
<dbReference type="InterPro" id="IPR000073">
    <property type="entry name" value="AB_hydrolase_1"/>
</dbReference>
<evidence type="ECO:0000313" key="6">
    <source>
        <dbReference type="Proteomes" id="UP000038487"/>
    </source>
</evidence>
<name>A0A0U0YR96_9MYCO</name>
<dbReference type="GO" id="GO:0016787">
    <property type="term" value="F:hydrolase activity"/>
    <property type="evidence" value="ECO:0007669"/>
    <property type="project" value="UniProtKB-KW"/>
</dbReference>
<dbReference type="SUPFAM" id="SSF53474">
    <property type="entry name" value="alpha/beta-Hydrolases"/>
    <property type="match status" value="1"/>
</dbReference>
<evidence type="ECO:0000313" key="8">
    <source>
        <dbReference type="Proteomes" id="UP000284557"/>
    </source>
</evidence>
<dbReference type="GeneID" id="93380876"/>
<protein>
    <submittedName>
        <fullName evidence="5">Alpha/beta hydrolase</fullName>
    </submittedName>
    <submittedName>
        <fullName evidence="4">Possible hydrolase, alpha/beta fold</fullName>
        <ecNumber evidence="4">1.11.1.18</ecNumber>
    </submittedName>
</protein>
<sequence>MPLANINGIQISYDDRGPLALGASGDPVVFISGRGGAGRSWHLHQVPAFRAAGYRTITFNNRGIPPTTESADGFTLQDMVDDTAALIEQLGAAPARLVGFSMGALIAQELTLTRPELVTAAVFMGTRGREDATRSFFRKAELELSASGVEVPAAYQAAMRLLLNFSPKTLNNDAAIKDWIDMFTLWPEPASGGIDHQRSAIPAPDRPGAYADIKVPSLVIGFTDDMTLPPYLGKEVADAIPGGQYVEISDAGHLGFIERPDEVNRVILEFFASTAQTV</sequence>
<evidence type="ECO:0000313" key="3">
    <source>
        <dbReference type="EMBL" id="CPT16165.1"/>
    </source>
</evidence>
<dbReference type="PRINTS" id="PR00412">
    <property type="entry name" value="EPOXHYDRLASE"/>
</dbReference>
<dbReference type="InterPro" id="IPR000639">
    <property type="entry name" value="Epox_hydrolase-like"/>
</dbReference>
<reference evidence="5 8" key="3">
    <citation type="submission" date="2018-08" db="EMBL/GenBank/DDBJ databases">
        <title>Linezolid Resistance in Mycobacterium abscessus: MIC Distribution and Comprehensive Investigation of Resistance Mechanisms.</title>
        <authorList>
            <person name="Ye M."/>
            <person name="Xu L."/>
            <person name="Zou Y."/>
            <person name="Li B."/>
            <person name="Guo Q."/>
            <person name="Zhang Y."/>
            <person name="Zhan M."/>
            <person name="Xu B."/>
            <person name="Yu F."/>
            <person name="Zhang Z."/>
            <person name="Chu H."/>
        </authorList>
    </citation>
    <scope>NUCLEOTIDE SEQUENCE [LARGE SCALE GENOMIC DNA]</scope>
    <source>
        <strain evidence="5 8">G143</strain>
    </source>
</reference>
<evidence type="ECO:0000259" key="2">
    <source>
        <dbReference type="Pfam" id="PF12697"/>
    </source>
</evidence>
<evidence type="ECO:0000313" key="5">
    <source>
        <dbReference type="EMBL" id="RIT43768.1"/>
    </source>
</evidence>
<proteinExistence type="predicted"/>
<dbReference type="RefSeq" id="WP_005061589.1">
    <property type="nucleotide sequence ID" value="NZ_AP022621.1"/>
</dbReference>
<dbReference type="EMBL" id="CSUW01000003">
    <property type="protein sequence ID" value="CPT16165.1"/>
    <property type="molecule type" value="Genomic_DNA"/>
</dbReference>
<dbReference type="PATRIC" id="fig|36809.5.peg.4007"/>